<gene>
    <name evidence="1" type="ORF">Clow_00503</name>
</gene>
<reference evidence="1 2" key="1">
    <citation type="submission" date="2015-10" db="EMBL/GenBank/DDBJ databases">
        <title>Corynebacteirum lowii and Corynebacterium oculi species nova, derived from human clinical disease and and emended description of Corynebacterium mastiditis.</title>
        <authorList>
            <person name="Bernard K."/>
            <person name="Pacheco A.L."/>
            <person name="Mcdougall C."/>
            <person name="Burtx T."/>
            <person name="Weibe D."/>
            <person name="Tyler S."/>
            <person name="Olson A.B."/>
            <person name="Cnockaert M."/>
            <person name="Eguchi H."/>
            <person name="Kuwahara T."/>
            <person name="Nakayama-Imaohji H."/>
            <person name="Boudewijins M."/>
            <person name="Van Hoecke F."/>
            <person name="Bernier A.-M."/>
            <person name="Vandamme P."/>
        </authorList>
    </citation>
    <scope>NUCLEOTIDE SEQUENCE [LARGE SCALE GENOMIC DNA]</scope>
    <source>
        <strain evidence="1 2">NML 130206</strain>
    </source>
</reference>
<dbReference type="EMBL" id="LKEV01000001">
    <property type="protein sequence ID" value="KQB87444.1"/>
    <property type="molecule type" value="Genomic_DNA"/>
</dbReference>
<comment type="caution">
    <text evidence="1">The sequence shown here is derived from an EMBL/GenBank/DDBJ whole genome shotgun (WGS) entry which is preliminary data.</text>
</comment>
<accession>A0A0Q1AKH1</accession>
<name>A0A0Q1AKH1_9CORY</name>
<dbReference type="OrthoDB" id="4415348at2"/>
<dbReference type="STRING" id="1544413.Clow_00503"/>
<sequence>MTQGILITPDFTFRAVAVELSELREAEATPVYLDESTPFVAYPVEDAGAPNPAASMARNQQSTGNPAFFADPTKALVGDVVCVRADGSDVTEENLDAAGEIVRAAQAYSEDYPEEYALWKAAAGNI</sequence>
<protein>
    <submittedName>
        <fullName evidence="1">Uncharacterized protein</fullName>
    </submittedName>
</protein>
<evidence type="ECO:0000313" key="1">
    <source>
        <dbReference type="EMBL" id="KQB87444.1"/>
    </source>
</evidence>
<dbReference type="RefSeq" id="WP_069724550.1">
    <property type="nucleotide sequence ID" value="NZ_JAUSQY010000001.1"/>
</dbReference>
<proteinExistence type="predicted"/>
<dbReference type="AlphaFoldDB" id="A0A0Q1AKH1"/>
<dbReference type="Proteomes" id="UP000050488">
    <property type="component" value="Unassembled WGS sequence"/>
</dbReference>
<organism evidence="1 2">
    <name type="scientific">Corynebacterium lowii</name>
    <dbReference type="NCBI Taxonomy" id="1544413"/>
    <lineage>
        <taxon>Bacteria</taxon>
        <taxon>Bacillati</taxon>
        <taxon>Actinomycetota</taxon>
        <taxon>Actinomycetes</taxon>
        <taxon>Mycobacteriales</taxon>
        <taxon>Corynebacteriaceae</taxon>
        <taxon>Corynebacterium</taxon>
    </lineage>
</organism>
<keyword evidence="2" id="KW-1185">Reference proteome</keyword>
<dbReference type="PATRIC" id="fig|1544413.3.peg.508"/>
<evidence type="ECO:0000313" key="2">
    <source>
        <dbReference type="Proteomes" id="UP000050488"/>
    </source>
</evidence>